<evidence type="ECO:0000256" key="6">
    <source>
        <dbReference type="ARBA" id="ARBA00022692"/>
    </source>
</evidence>
<proteinExistence type="inferred from homology"/>
<evidence type="ECO:0000256" key="5">
    <source>
        <dbReference type="ARBA" id="ARBA00022475"/>
    </source>
</evidence>
<keyword evidence="8" id="KW-0653">Protein transport</keyword>
<accession>A0A382IH22</accession>
<dbReference type="AlphaFoldDB" id="A0A382IH22"/>
<evidence type="ECO:0000256" key="8">
    <source>
        <dbReference type="ARBA" id="ARBA00022927"/>
    </source>
</evidence>
<feature type="region of interest" description="Disordered" evidence="12">
    <location>
        <begin position="1"/>
        <end position="26"/>
    </location>
</feature>
<name>A0A382IH22_9ZZZZ</name>
<feature type="transmembrane region" description="Helical" evidence="13">
    <location>
        <begin position="35"/>
        <end position="58"/>
    </location>
</feature>
<dbReference type="Gene3D" id="3.40.1690.10">
    <property type="entry name" value="secretion proteins EscU"/>
    <property type="match status" value="1"/>
</dbReference>
<evidence type="ECO:0000256" key="2">
    <source>
        <dbReference type="ARBA" id="ARBA00010690"/>
    </source>
</evidence>
<comment type="subcellular location">
    <subcellularLocation>
        <location evidence="1">Cell membrane</location>
        <topology evidence="1">Multi-pass membrane protein</topology>
    </subcellularLocation>
</comment>
<evidence type="ECO:0000256" key="1">
    <source>
        <dbReference type="ARBA" id="ARBA00004651"/>
    </source>
</evidence>
<keyword evidence="9 13" id="KW-1133">Transmembrane helix</keyword>
<dbReference type="GO" id="GO:0005886">
    <property type="term" value="C:plasma membrane"/>
    <property type="evidence" value="ECO:0007669"/>
    <property type="project" value="UniProtKB-SubCell"/>
</dbReference>
<evidence type="ECO:0000256" key="12">
    <source>
        <dbReference type="SAM" id="MobiDB-lite"/>
    </source>
</evidence>
<organism evidence="14">
    <name type="scientific">marine metagenome</name>
    <dbReference type="NCBI Taxonomy" id="408172"/>
    <lineage>
        <taxon>unclassified sequences</taxon>
        <taxon>metagenomes</taxon>
        <taxon>ecological metagenomes</taxon>
    </lineage>
</organism>
<dbReference type="NCBIfam" id="TIGR00328">
    <property type="entry name" value="flhB"/>
    <property type="match status" value="1"/>
</dbReference>
<dbReference type="EMBL" id="UINC01067393">
    <property type="protein sequence ID" value="SVB99014.1"/>
    <property type="molecule type" value="Genomic_DNA"/>
</dbReference>
<evidence type="ECO:0000256" key="4">
    <source>
        <dbReference type="ARBA" id="ARBA00022448"/>
    </source>
</evidence>
<dbReference type="SUPFAM" id="SSF160544">
    <property type="entry name" value="EscU C-terminal domain-like"/>
    <property type="match status" value="1"/>
</dbReference>
<evidence type="ECO:0000256" key="10">
    <source>
        <dbReference type="ARBA" id="ARBA00023136"/>
    </source>
</evidence>
<dbReference type="GO" id="GO:0009306">
    <property type="term" value="P:protein secretion"/>
    <property type="evidence" value="ECO:0007669"/>
    <property type="project" value="InterPro"/>
</dbReference>
<keyword evidence="4" id="KW-0813">Transport</keyword>
<dbReference type="Pfam" id="PF01312">
    <property type="entry name" value="Bac_export_2"/>
    <property type="match status" value="1"/>
</dbReference>
<dbReference type="InterPro" id="IPR006135">
    <property type="entry name" value="T3SS_substrate_exporter"/>
</dbReference>
<dbReference type="Gene3D" id="6.10.250.2080">
    <property type="match status" value="1"/>
</dbReference>
<evidence type="ECO:0000256" key="13">
    <source>
        <dbReference type="SAM" id="Phobius"/>
    </source>
</evidence>
<dbReference type="PANTHER" id="PTHR30531:SF12">
    <property type="entry name" value="FLAGELLAR BIOSYNTHETIC PROTEIN FLHB"/>
    <property type="match status" value="1"/>
</dbReference>
<gene>
    <name evidence="14" type="ORF">METZ01_LOCUS251868</name>
</gene>
<evidence type="ECO:0000313" key="14">
    <source>
        <dbReference type="EMBL" id="SVB99014.1"/>
    </source>
</evidence>
<keyword evidence="10 13" id="KW-0472">Membrane</keyword>
<dbReference type="InterPro" id="IPR029025">
    <property type="entry name" value="T3SS_substrate_exporter_C"/>
</dbReference>
<feature type="transmembrane region" description="Helical" evidence="13">
    <location>
        <begin position="185"/>
        <end position="212"/>
    </location>
</feature>
<dbReference type="GO" id="GO:0044780">
    <property type="term" value="P:bacterial-type flagellum assembly"/>
    <property type="evidence" value="ECO:0007669"/>
    <property type="project" value="InterPro"/>
</dbReference>
<keyword evidence="11" id="KW-1006">Bacterial flagellum protein export</keyword>
<dbReference type="FunFam" id="3.40.1690.10:FF:000001">
    <property type="entry name" value="Flagellar biosynthetic protein FlhB"/>
    <property type="match status" value="1"/>
</dbReference>
<evidence type="ECO:0000256" key="11">
    <source>
        <dbReference type="ARBA" id="ARBA00023225"/>
    </source>
</evidence>
<evidence type="ECO:0000256" key="7">
    <source>
        <dbReference type="ARBA" id="ARBA00022795"/>
    </source>
</evidence>
<feature type="compositionally biased region" description="Basic and acidic residues" evidence="12">
    <location>
        <begin position="1"/>
        <end position="25"/>
    </location>
</feature>
<comment type="similarity">
    <text evidence="2">Belongs to the type III secretion exporter family.</text>
</comment>
<feature type="transmembrane region" description="Helical" evidence="13">
    <location>
        <begin position="144"/>
        <end position="165"/>
    </location>
</feature>
<reference evidence="14" key="1">
    <citation type="submission" date="2018-05" db="EMBL/GenBank/DDBJ databases">
        <authorList>
            <person name="Lanie J.A."/>
            <person name="Ng W.-L."/>
            <person name="Kazmierczak K.M."/>
            <person name="Andrzejewski T.M."/>
            <person name="Davidsen T.M."/>
            <person name="Wayne K.J."/>
            <person name="Tettelin H."/>
            <person name="Glass J.I."/>
            <person name="Rusch D."/>
            <person name="Podicherti R."/>
            <person name="Tsui H.-C.T."/>
            <person name="Winkler M.E."/>
        </authorList>
    </citation>
    <scope>NUCLEOTIDE SEQUENCE</scope>
</reference>
<keyword evidence="7" id="KW-1005">Bacterial flagellum biogenesis</keyword>
<sequence length="354" mass="40121">MAEQEGQEKTEAPTERKRQKSRDEGQVAFSRELPAAALLAGCTMILLFTGPVIFDSALRMMRGSFSEIVVSEELTIPLLYKVFSDALSIFLPSLIPLALTLFALAIMASVLQVGMRFTIKALAPKFNKISPMTGLKRLFSTQSLADFLKSLVKMVIIGFIGIYLYMSKLNEINGLSISTPQEIMIFNFMTLAEIAGMIVLALVAIAIFDYVYQRWHHEQQLKMTKQEVKEENKQSEGDPQLKQRIRQIQREMSNARMMQEVPKADALIVNPTHFSVALQYDREVMEAPTIIAKGADYLALRMRNVARENEVPILERPALARDLYSSVEIGESIPERFYKAIAEILAYVYRLRRI</sequence>
<keyword evidence="5" id="KW-1003">Cell membrane</keyword>
<evidence type="ECO:0000256" key="9">
    <source>
        <dbReference type="ARBA" id="ARBA00022989"/>
    </source>
</evidence>
<dbReference type="InterPro" id="IPR006136">
    <property type="entry name" value="FlhB"/>
</dbReference>
<protein>
    <recommendedName>
        <fullName evidence="3">Flagellar biosynthetic protein FlhB</fullName>
    </recommendedName>
</protein>
<dbReference type="PRINTS" id="PR00950">
    <property type="entry name" value="TYPE3IMSPROT"/>
</dbReference>
<dbReference type="PANTHER" id="PTHR30531">
    <property type="entry name" value="FLAGELLAR BIOSYNTHETIC PROTEIN FLHB"/>
    <property type="match status" value="1"/>
</dbReference>
<keyword evidence="6 13" id="KW-0812">Transmembrane</keyword>
<evidence type="ECO:0000256" key="3">
    <source>
        <dbReference type="ARBA" id="ARBA00021622"/>
    </source>
</evidence>